<dbReference type="SUPFAM" id="SSF88697">
    <property type="entry name" value="PUA domain-like"/>
    <property type="match status" value="1"/>
</dbReference>
<accession>A0A0W8FVJ8</accession>
<name>A0A0W8FVJ8_9ZZZZ</name>
<protein>
    <recommendedName>
        <fullName evidence="3">16S rRNA (uracil(1498)-N(3))-methyltransferase</fullName>
        <ecNumber evidence="3">2.1.1.193</ecNumber>
    </recommendedName>
</protein>
<dbReference type="InterPro" id="IPR006700">
    <property type="entry name" value="RsmE"/>
</dbReference>
<evidence type="ECO:0000256" key="6">
    <source>
        <dbReference type="ARBA" id="ARBA00022603"/>
    </source>
</evidence>
<dbReference type="SUPFAM" id="SSF75217">
    <property type="entry name" value="alpha/beta knot"/>
    <property type="match status" value="1"/>
</dbReference>
<dbReference type="Pfam" id="PF20260">
    <property type="entry name" value="PUA_4"/>
    <property type="match status" value="1"/>
</dbReference>
<evidence type="ECO:0000256" key="1">
    <source>
        <dbReference type="ARBA" id="ARBA00004496"/>
    </source>
</evidence>
<gene>
    <name evidence="13" type="ORF">ASZ90_005326</name>
</gene>
<dbReference type="PANTHER" id="PTHR30027">
    <property type="entry name" value="RIBOSOMAL RNA SMALL SUBUNIT METHYLTRANSFERASE E"/>
    <property type="match status" value="1"/>
</dbReference>
<evidence type="ECO:0000256" key="3">
    <source>
        <dbReference type="ARBA" id="ARBA00012328"/>
    </source>
</evidence>
<reference evidence="13" key="1">
    <citation type="journal article" date="2015" name="Proc. Natl. Acad. Sci. U.S.A.">
        <title>Networks of energetic and metabolic interactions define dynamics in microbial communities.</title>
        <authorList>
            <person name="Embree M."/>
            <person name="Liu J.K."/>
            <person name="Al-Bassam M.M."/>
            <person name="Zengler K."/>
        </authorList>
    </citation>
    <scope>NUCLEOTIDE SEQUENCE</scope>
</reference>
<dbReference type="AlphaFoldDB" id="A0A0W8FVJ8"/>
<dbReference type="InterPro" id="IPR046886">
    <property type="entry name" value="RsmE_MTase_dom"/>
</dbReference>
<comment type="catalytic activity">
    <reaction evidence="10">
        <text>uridine(1498) in 16S rRNA + S-adenosyl-L-methionine = N(3)-methyluridine(1498) in 16S rRNA + S-adenosyl-L-homocysteine + H(+)</text>
        <dbReference type="Rhea" id="RHEA:42920"/>
        <dbReference type="Rhea" id="RHEA-COMP:10283"/>
        <dbReference type="Rhea" id="RHEA-COMP:10284"/>
        <dbReference type="ChEBI" id="CHEBI:15378"/>
        <dbReference type="ChEBI" id="CHEBI:57856"/>
        <dbReference type="ChEBI" id="CHEBI:59789"/>
        <dbReference type="ChEBI" id="CHEBI:65315"/>
        <dbReference type="ChEBI" id="CHEBI:74502"/>
        <dbReference type="EC" id="2.1.1.193"/>
    </reaction>
</comment>
<dbReference type="PANTHER" id="PTHR30027:SF3">
    <property type="entry name" value="16S RRNA (URACIL(1498)-N(3))-METHYLTRANSFERASE"/>
    <property type="match status" value="1"/>
</dbReference>
<evidence type="ECO:0000313" key="13">
    <source>
        <dbReference type="EMBL" id="KUG24865.1"/>
    </source>
</evidence>
<comment type="caution">
    <text evidence="13">The sequence shown here is derived from an EMBL/GenBank/DDBJ whole genome shotgun (WGS) entry which is preliminary data.</text>
</comment>
<keyword evidence="5" id="KW-0698">rRNA processing</keyword>
<comment type="function">
    <text evidence="9">Specifically methylates the N3 position of the uracil ring of uridine 1498 (m3U1498) in 16S rRNA. Acts on the fully assembled 30S ribosomal subunit.</text>
</comment>
<dbReference type="GO" id="GO:0070042">
    <property type="term" value="F:rRNA (uridine-N3-)-methyltransferase activity"/>
    <property type="evidence" value="ECO:0007669"/>
    <property type="project" value="TreeGrafter"/>
</dbReference>
<sequence length="236" mass="26645">MGSDFLSNIELYFSLYTTNTDVSLVGEEAHHIMKVMRHSMGDEIYVTNGNGKIFKVEISSTEKNEVKGKIKETFSYENKLSNFTICLPRLRNADRFEFALEKCVELGFTNFVVFESARTIAAGDKSPRWMKIATAAMKQSLHSYLPNISYMRKFDTLNNLEGTKIIFDQEADESLSSSLNQFARIEKFILIFGPEGGLTDDEIKLIQPGQIFSITSNRLRTETAVISVASLISANY</sequence>
<evidence type="ECO:0000256" key="2">
    <source>
        <dbReference type="ARBA" id="ARBA00005528"/>
    </source>
</evidence>
<feature type="domain" description="Ribosomal RNA small subunit methyltransferase E methyltransferase" evidence="11">
    <location>
        <begin position="82"/>
        <end position="232"/>
    </location>
</feature>
<evidence type="ECO:0000256" key="8">
    <source>
        <dbReference type="ARBA" id="ARBA00022691"/>
    </source>
</evidence>
<dbReference type="GO" id="GO:0005737">
    <property type="term" value="C:cytoplasm"/>
    <property type="evidence" value="ECO:0007669"/>
    <property type="project" value="UniProtKB-SubCell"/>
</dbReference>
<dbReference type="Pfam" id="PF04452">
    <property type="entry name" value="Methyltrans_RNA"/>
    <property type="match status" value="1"/>
</dbReference>
<proteinExistence type="inferred from homology"/>
<evidence type="ECO:0000256" key="4">
    <source>
        <dbReference type="ARBA" id="ARBA00022490"/>
    </source>
</evidence>
<keyword evidence="7 13" id="KW-0808">Transferase</keyword>
<dbReference type="InterPro" id="IPR046887">
    <property type="entry name" value="RsmE_PUA-like"/>
</dbReference>
<dbReference type="Gene3D" id="3.40.1280.10">
    <property type="match status" value="1"/>
</dbReference>
<comment type="similarity">
    <text evidence="2">Belongs to the RNA methyltransferase RsmE family.</text>
</comment>
<keyword evidence="4" id="KW-0963">Cytoplasm</keyword>
<dbReference type="PIRSF" id="PIRSF015601">
    <property type="entry name" value="MTase_slr0722"/>
    <property type="match status" value="1"/>
</dbReference>
<evidence type="ECO:0000256" key="5">
    <source>
        <dbReference type="ARBA" id="ARBA00022552"/>
    </source>
</evidence>
<dbReference type="Gene3D" id="2.40.240.20">
    <property type="entry name" value="Hypothetical PUA domain-like, domain 1"/>
    <property type="match status" value="1"/>
</dbReference>
<keyword evidence="8" id="KW-0949">S-adenosyl-L-methionine</keyword>
<evidence type="ECO:0000256" key="7">
    <source>
        <dbReference type="ARBA" id="ARBA00022679"/>
    </source>
</evidence>
<dbReference type="InterPro" id="IPR029026">
    <property type="entry name" value="tRNA_m1G_MTases_N"/>
</dbReference>
<evidence type="ECO:0000259" key="12">
    <source>
        <dbReference type="Pfam" id="PF20260"/>
    </source>
</evidence>
<dbReference type="CDD" id="cd18084">
    <property type="entry name" value="RsmE-like"/>
    <property type="match status" value="1"/>
</dbReference>
<evidence type="ECO:0000256" key="10">
    <source>
        <dbReference type="ARBA" id="ARBA00047944"/>
    </source>
</evidence>
<keyword evidence="6 13" id="KW-0489">Methyltransferase</keyword>
<dbReference type="GO" id="GO:0070475">
    <property type="term" value="P:rRNA base methylation"/>
    <property type="evidence" value="ECO:0007669"/>
    <property type="project" value="TreeGrafter"/>
</dbReference>
<evidence type="ECO:0000259" key="11">
    <source>
        <dbReference type="Pfam" id="PF04452"/>
    </source>
</evidence>
<dbReference type="InterPro" id="IPR015947">
    <property type="entry name" value="PUA-like_sf"/>
</dbReference>
<feature type="domain" description="Ribosomal RNA small subunit methyltransferase E PUA-like" evidence="12">
    <location>
        <begin position="26"/>
        <end position="70"/>
    </location>
</feature>
<dbReference type="NCBIfam" id="TIGR00046">
    <property type="entry name" value="RsmE family RNA methyltransferase"/>
    <property type="match status" value="1"/>
</dbReference>
<dbReference type="InterPro" id="IPR029028">
    <property type="entry name" value="Alpha/beta_knot_MTases"/>
</dbReference>
<dbReference type="EMBL" id="LNQE01000808">
    <property type="protein sequence ID" value="KUG24865.1"/>
    <property type="molecule type" value="Genomic_DNA"/>
</dbReference>
<organism evidence="13">
    <name type="scientific">hydrocarbon metagenome</name>
    <dbReference type="NCBI Taxonomy" id="938273"/>
    <lineage>
        <taxon>unclassified sequences</taxon>
        <taxon>metagenomes</taxon>
        <taxon>ecological metagenomes</taxon>
    </lineage>
</organism>
<dbReference type="EC" id="2.1.1.193" evidence="3"/>
<evidence type="ECO:0000256" key="9">
    <source>
        <dbReference type="ARBA" id="ARBA00025699"/>
    </source>
</evidence>
<comment type="subcellular location">
    <subcellularLocation>
        <location evidence="1">Cytoplasm</location>
    </subcellularLocation>
</comment>